<keyword evidence="7" id="KW-1185">Reference proteome</keyword>
<dbReference type="RefSeq" id="WP_279536636.1">
    <property type="nucleotide sequence ID" value="NZ_SNYN01000033.1"/>
</dbReference>
<dbReference type="Gene3D" id="3.30.70.890">
    <property type="entry name" value="GHMP kinase, C-terminal domain"/>
    <property type="match status" value="1"/>
</dbReference>
<keyword evidence="3" id="KW-0067">ATP-binding</keyword>
<organism evidence="6 7">
    <name type="scientific">Actinorugispora endophytica</name>
    <dbReference type="NCBI Taxonomy" id="1605990"/>
    <lineage>
        <taxon>Bacteria</taxon>
        <taxon>Bacillati</taxon>
        <taxon>Actinomycetota</taxon>
        <taxon>Actinomycetes</taxon>
        <taxon>Streptosporangiales</taxon>
        <taxon>Nocardiopsidaceae</taxon>
        <taxon>Actinorugispora</taxon>
    </lineage>
</organism>
<dbReference type="GO" id="GO:0005524">
    <property type="term" value="F:ATP binding"/>
    <property type="evidence" value="ECO:0007669"/>
    <property type="project" value="UniProtKB-KW"/>
</dbReference>
<reference evidence="6 7" key="1">
    <citation type="submission" date="2019-03" db="EMBL/GenBank/DDBJ databases">
        <title>Genomic Encyclopedia of Type Strains, Phase IV (KMG-IV): sequencing the most valuable type-strain genomes for metagenomic binning, comparative biology and taxonomic classification.</title>
        <authorList>
            <person name="Goeker M."/>
        </authorList>
    </citation>
    <scope>NUCLEOTIDE SEQUENCE [LARGE SCALE GENOMIC DNA]</scope>
    <source>
        <strain evidence="6 7">DSM 46770</strain>
    </source>
</reference>
<evidence type="ECO:0000256" key="3">
    <source>
        <dbReference type="ARBA" id="ARBA00022840"/>
    </source>
</evidence>
<dbReference type="GO" id="GO:0005975">
    <property type="term" value="P:carbohydrate metabolic process"/>
    <property type="evidence" value="ECO:0007669"/>
    <property type="project" value="UniProtKB-ARBA"/>
</dbReference>
<dbReference type="EMBL" id="SNYN01000033">
    <property type="protein sequence ID" value="TDQ45023.1"/>
    <property type="molecule type" value="Genomic_DNA"/>
</dbReference>
<comment type="caution">
    <text evidence="6">The sequence shown here is derived from an EMBL/GenBank/DDBJ whole genome shotgun (WGS) entry which is preliminary data.</text>
</comment>
<dbReference type="InterPro" id="IPR036554">
    <property type="entry name" value="GHMP_kinase_C_sf"/>
</dbReference>
<evidence type="ECO:0000259" key="4">
    <source>
        <dbReference type="Pfam" id="PF08544"/>
    </source>
</evidence>
<sequence>MSAMRLFGFGRRPMPRVRDGADGDAAAGAARTAAAFHSAYGADPAGVWWAPHTVPLVGDHVGGGDARVLSAALPWGASAALAPADDGVVDIRSARSPRRPVRFGARRTPGSAPRWAVAADAAVRAALGADAGARVLLDIGPFGLAPEVAAACAVLLAATEVRSGVDAVADRDGLARTARLALDSPSASADPAAALCAARSRAFFLDPRRGRGRLLPLPLDETGLRLLVIDTRTALPDRLAASLRDECARAAAALGVASLRDVDDLAGALAALDDPVLRRRVRHAATETHRANALAGLLRAGATAEAGPVLNASHLSLRDSLADACPRPDTAADTAVRKGARGARMTGSGRLAVALVPTGRLEAVRGGVLDAFAGHRWDPPGFGIAVPSEGARRTL</sequence>
<dbReference type="InterPro" id="IPR013750">
    <property type="entry name" value="GHMP_kinase_C_dom"/>
</dbReference>
<evidence type="ECO:0000256" key="1">
    <source>
        <dbReference type="ARBA" id="ARBA00022679"/>
    </source>
</evidence>
<name>A0A4R6UIA7_9ACTN</name>
<protein>
    <submittedName>
        <fullName evidence="6">Galactokinase</fullName>
    </submittedName>
</protein>
<dbReference type="SUPFAM" id="SSF54211">
    <property type="entry name" value="Ribosomal protein S5 domain 2-like"/>
    <property type="match status" value="1"/>
</dbReference>
<dbReference type="Pfam" id="PF08544">
    <property type="entry name" value="GHMP_kinases_C"/>
    <property type="match status" value="1"/>
</dbReference>
<accession>A0A4R6UIA7</accession>
<feature type="domain" description="Galactokinase N-terminal" evidence="5">
    <location>
        <begin position="35"/>
        <end position="83"/>
    </location>
</feature>
<evidence type="ECO:0000259" key="5">
    <source>
        <dbReference type="Pfam" id="PF10509"/>
    </source>
</evidence>
<dbReference type="Gene3D" id="3.30.230.10">
    <property type="match status" value="1"/>
</dbReference>
<dbReference type="Proteomes" id="UP000295281">
    <property type="component" value="Unassembled WGS sequence"/>
</dbReference>
<keyword evidence="6" id="KW-0418">Kinase</keyword>
<keyword evidence="1" id="KW-0808">Transferase</keyword>
<dbReference type="AlphaFoldDB" id="A0A4R6UIA7"/>
<dbReference type="InterPro" id="IPR019539">
    <property type="entry name" value="GalKase_N"/>
</dbReference>
<dbReference type="GO" id="GO:0016301">
    <property type="term" value="F:kinase activity"/>
    <property type="evidence" value="ECO:0007669"/>
    <property type="project" value="UniProtKB-KW"/>
</dbReference>
<proteinExistence type="predicted"/>
<evidence type="ECO:0000256" key="2">
    <source>
        <dbReference type="ARBA" id="ARBA00022741"/>
    </source>
</evidence>
<evidence type="ECO:0000313" key="7">
    <source>
        <dbReference type="Proteomes" id="UP000295281"/>
    </source>
</evidence>
<gene>
    <name evidence="6" type="ORF">EV190_13315</name>
</gene>
<keyword evidence="2" id="KW-0547">Nucleotide-binding</keyword>
<feature type="domain" description="GHMP kinase C-terminal" evidence="4">
    <location>
        <begin position="297"/>
        <end position="365"/>
    </location>
</feature>
<dbReference type="SUPFAM" id="SSF55060">
    <property type="entry name" value="GHMP Kinase, C-terminal domain"/>
    <property type="match status" value="1"/>
</dbReference>
<dbReference type="InterPro" id="IPR020568">
    <property type="entry name" value="Ribosomal_Su5_D2-typ_SF"/>
</dbReference>
<dbReference type="InterPro" id="IPR014721">
    <property type="entry name" value="Ribsml_uS5_D2-typ_fold_subgr"/>
</dbReference>
<evidence type="ECO:0000313" key="6">
    <source>
        <dbReference type="EMBL" id="TDQ45023.1"/>
    </source>
</evidence>
<dbReference type="Pfam" id="PF10509">
    <property type="entry name" value="GalKase_gal_bdg"/>
    <property type="match status" value="1"/>
</dbReference>